<proteinExistence type="predicted"/>
<protein>
    <submittedName>
        <fullName evidence="3">Uncharacterized protein</fullName>
    </submittedName>
</protein>
<dbReference type="EMBL" id="OOIP01000001">
    <property type="protein sequence ID" value="SPO35285.1"/>
    <property type="molecule type" value="Genomic_DNA"/>
</dbReference>
<reference evidence="3 4" key="1">
    <citation type="submission" date="2018-03" db="EMBL/GenBank/DDBJ databases">
        <authorList>
            <person name="Guldener U."/>
        </authorList>
    </citation>
    <scope>NUCLEOTIDE SEQUENCE [LARGE SCALE GENOMIC DNA]</scope>
    <source>
        <strain evidence="3 4">DAOM196992</strain>
    </source>
</reference>
<evidence type="ECO:0000256" key="1">
    <source>
        <dbReference type="SAM" id="MobiDB-lite"/>
    </source>
</evidence>
<organism evidence="3 4">
    <name type="scientific">Pseudozyma flocculosa</name>
    <dbReference type="NCBI Taxonomy" id="84751"/>
    <lineage>
        <taxon>Eukaryota</taxon>
        <taxon>Fungi</taxon>
        <taxon>Dikarya</taxon>
        <taxon>Basidiomycota</taxon>
        <taxon>Ustilaginomycotina</taxon>
        <taxon>Ustilaginomycetes</taxon>
        <taxon>Ustilaginales</taxon>
        <taxon>Ustilaginaceae</taxon>
        <taxon>Pseudozyma</taxon>
    </lineage>
</organism>
<sequence>MVKFFALFGLVAVALAMSAQAAPIGGSNDDGIVRRSPTKFSPHPVSGPNPEPVPLPKFPGIPPPSLPPRRRLHDESEVASSDILRRSPGKFSPPAVSGHSSDQPPSSDGYPLPALPPRSLRGEDE</sequence>
<feature type="compositionally biased region" description="Pro residues" evidence="1">
    <location>
        <begin position="45"/>
        <end position="67"/>
    </location>
</feature>
<evidence type="ECO:0000313" key="4">
    <source>
        <dbReference type="Proteomes" id="UP000323386"/>
    </source>
</evidence>
<keyword evidence="2" id="KW-0732">Signal</keyword>
<feature type="signal peptide" evidence="2">
    <location>
        <begin position="1"/>
        <end position="21"/>
    </location>
</feature>
<name>A0A5C3EUC7_9BASI</name>
<evidence type="ECO:0000256" key="2">
    <source>
        <dbReference type="SAM" id="SignalP"/>
    </source>
</evidence>
<evidence type="ECO:0000313" key="3">
    <source>
        <dbReference type="EMBL" id="SPO35285.1"/>
    </source>
</evidence>
<feature type="chain" id="PRO_5023097207" evidence="2">
    <location>
        <begin position="22"/>
        <end position="125"/>
    </location>
</feature>
<gene>
    <name evidence="3" type="ORF">PSFLO_00756</name>
</gene>
<dbReference type="Proteomes" id="UP000323386">
    <property type="component" value="Unassembled WGS sequence"/>
</dbReference>
<keyword evidence="4" id="KW-1185">Reference proteome</keyword>
<dbReference type="AlphaFoldDB" id="A0A5C3EUC7"/>
<accession>A0A5C3EUC7</accession>
<feature type="region of interest" description="Disordered" evidence="1">
    <location>
        <begin position="22"/>
        <end position="125"/>
    </location>
</feature>